<name>A0A9W3A3U1_BIOGL</name>
<dbReference type="OrthoDB" id="6138244at2759"/>
<dbReference type="SUPFAM" id="SSF48371">
    <property type="entry name" value="ARM repeat"/>
    <property type="match status" value="1"/>
</dbReference>
<feature type="region of interest" description="Disordered" evidence="1">
    <location>
        <begin position="459"/>
        <end position="478"/>
    </location>
</feature>
<dbReference type="Proteomes" id="UP001165740">
    <property type="component" value="Chromosome 4"/>
</dbReference>
<reference evidence="3" key="1">
    <citation type="submission" date="2025-08" db="UniProtKB">
        <authorList>
            <consortium name="RefSeq"/>
        </authorList>
    </citation>
    <scope>IDENTIFICATION</scope>
</reference>
<feature type="compositionally biased region" description="Polar residues" evidence="1">
    <location>
        <begin position="522"/>
        <end position="538"/>
    </location>
</feature>
<dbReference type="InterPro" id="IPR011989">
    <property type="entry name" value="ARM-like"/>
</dbReference>
<proteinExistence type="predicted"/>
<feature type="region of interest" description="Disordered" evidence="1">
    <location>
        <begin position="509"/>
        <end position="574"/>
    </location>
</feature>
<dbReference type="InterPro" id="IPR016024">
    <property type="entry name" value="ARM-type_fold"/>
</dbReference>
<accession>A0A9W3A3U1</accession>
<keyword evidence="2" id="KW-1185">Reference proteome</keyword>
<dbReference type="Gene3D" id="1.25.10.10">
    <property type="entry name" value="Leucine-rich Repeat Variant"/>
    <property type="match status" value="1"/>
</dbReference>
<organism evidence="2 3">
    <name type="scientific">Biomphalaria glabrata</name>
    <name type="common">Bloodfluke planorb</name>
    <name type="synonym">Freshwater snail</name>
    <dbReference type="NCBI Taxonomy" id="6526"/>
    <lineage>
        <taxon>Eukaryota</taxon>
        <taxon>Metazoa</taxon>
        <taxon>Spiralia</taxon>
        <taxon>Lophotrochozoa</taxon>
        <taxon>Mollusca</taxon>
        <taxon>Gastropoda</taxon>
        <taxon>Heterobranchia</taxon>
        <taxon>Euthyneura</taxon>
        <taxon>Panpulmonata</taxon>
        <taxon>Hygrophila</taxon>
        <taxon>Lymnaeoidea</taxon>
        <taxon>Planorbidae</taxon>
        <taxon>Biomphalaria</taxon>
    </lineage>
</organism>
<feature type="region of interest" description="Disordered" evidence="1">
    <location>
        <begin position="115"/>
        <end position="156"/>
    </location>
</feature>
<evidence type="ECO:0000313" key="3">
    <source>
        <dbReference type="RefSeq" id="XP_055881849.1"/>
    </source>
</evidence>
<sequence>MDAKNGQVYFVRNIEDGQTVSLSGDGQFCIGLTQNENIACSLRSGGQQDSDIIVPLVLITVWKTSGVTISPANRDLNCTLNGVNIESEANIIPGNQIEIGDKILELLSDGMMNKPQRRHLPPTPGVTIHPTPPPKPQRTLGKMQLDSPNESPPESRDALREWCLSHLPKNDFELLEIVKKSDQLSGLASSYLIQHINLHTDVVMSVDLTDRIFKMMQEISQHRRDIVKGFISDIMKESNQESQEKHNGYHGRVTAFLVEILEQFLDPSYLVLLCLQLLRALSHVPGNVVTLIANNTVAAVLGSMAVYKDNETVQSNSLDILAKLATYIPALLEKPPMRESAIDLASMAMSLHSRNLRIIQAGIRTLANLGSTLHTLANIGMKGSPYPELRAYVSLVIEVLDYLYINTRTLVPNALSTFSTDLTVKTDGRRFLFEYGKSEQLKHQQKLWELAPDVPPRRVDSGLDGCDNNNLPDDASSGILKRSRSFENLRNPERRVSFVEESDLVSSASFSSSASSDEEPRQQSNSPDIQILSRSTISPLPLSKSDSTDRDSSVTGDIPVRPARRTVGAPPLINIRSDSDVDSVHELNDGVVYQAQSDIINTSSSLISPVDITGHQFSATDISFMKRLISVQMIGYVCSASVQGDNPKALKLINMPLKEFLQQSSIPKALCQFARDQFEESTTLMDIDPSTVISAIDAVRYKMLAFDLTKKSLEVLIQHLISKSLDGKVLAVTWEVIQSIIHDKVLSPAISSEEFLEGVEASLQKLRLTSQTTDPVVSLVEKINYNLRLKSN</sequence>
<dbReference type="AlphaFoldDB" id="A0A9W3A3U1"/>
<dbReference type="OMA" id="AHHRRDI"/>
<evidence type="ECO:0000256" key="1">
    <source>
        <dbReference type="SAM" id="MobiDB-lite"/>
    </source>
</evidence>
<gene>
    <name evidence="3" type="primary">LOC106055021</name>
</gene>
<evidence type="ECO:0000313" key="2">
    <source>
        <dbReference type="Proteomes" id="UP001165740"/>
    </source>
</evidence>
<dbReference type="GeneID" id="106055021"/>
<dbReference type="RefSeq" id="XP_055881849.1">
    <property type="nucleotide sequence ID" value="XM_056025874.1"/>
</dbReference>
<protein>
    <submittedName>
        <fullName evidence="3">Uncharacterized protein LOC106055021</fullName>
    </submittedName>
</protein>